<evidence type="ECO:0000313" key="3">
    <source>
        <dbReference type="Proteomes" id="UP001202328"/>
    </source>
</evidence>
<proteinExistence type="predicted"/>
<dbReference type="AlphaFoldDB" id="A0AAD4XD58"/>
<dbReference type="Pfam" id="PF08268">
    <property type="entry name" value="FBA_3"/>
    <property type="match status" value="1"/>
</dbReference>
<dbReference type="InterPro" id="IPR013187">
    <property type="entry name" value="F-box-assoc_dom_typ3"/>
</dbReference>
<name>A0AAD4XD58_9MAGN</name>
<gene>
    <name evidence="2" type="ORF">MKW98_032088</name>
</gene>
<accession>A0AAD4XD58</accession>
<evidence type="ECO:0000259" key="1">
    <source>
        <dbReference type="Pfam" id="PF08268"/>
    </source>
</evidence>
<sequence length="197" mass="22105">MACARDLVDPGSVLKDLDPADPDVIIAFDVGNEKFRVIPIPSFILDEPREATFNRPFAMLILGGRVTLIYQMSSHIVKLWMLDDDGVEKRLENCQGKGSSNWSAETITLPFTFDFRLYGFHGVPTSADKILISRYRESRGILNTMGSLYSYDRKTKILEKIEMDGIFSSLPSLSRCRSLFTTTFTESLNTCAAASTR</sequence>
<dbReference type="EMBL" id="JAJJMB010011222">
    <property type="protein sequence ID" value="KAI3903434.1"/>
    <property type="molecule type" value="Genomic_DNA"/>
</dbReference>
<protein>
    <recommendedName>
        <fullName evidence="1">F-box associated beta-propeller type 3 domain-containing protein</fullName>
    </recommendedName>
</protein>
<comment type="caution">
    <text evidence="2">The sequence shown here is derived from an EMBL/GenBank/DDBJ whole genome shotgun (WGS) entry which is preliminary data.</text>
</comment>
<evidence type="ECO:0000313" key="2">
    <source>
        <dbReference type="EMBL" id="KAI3903434.1"/>
    </source>
</evidence>
<dbReference type="Proteomes" id="UP001202328">
    <property type="component" value="Unassembled WGS sequence"/>
</dbReference>
<organism evidence="2 3">
    <name type="scientific">Papaver atlanticum</name>
    <dbReference type="NCBI Taxonomy" id="357466"/>
    <lineage>
        <taxon>Eukaryota</taxon>
        <taxon>Viridiplantae</taxon>
        <taxon>Streptophyta</taxon>
        <taxon>Embryophyta</taxon>
        <taxon>Tracheophyta</taxon>
        <taxon>Spermatophyta</taxon>
        <taxon>Magnoliopsida</taxon>
        <taxon>Ranunculales</taxon>
        <taxon>Papaveraceae</taxon>
        <taxon>Papaveroideae</taxon>
        <taxon>Papaver</taxon>
    </lineage>
</organism>
<keyword evidence="3" id="KW-1185">Reference proteome</keyword>
<reference evidence="2" key="1">
    <citation type="submission" date="2022-04" db="EMBL/GenBank/DDBJ databases">
        <title>A functionally conserved STORR gene fusion in Papaver species that diverged 16.8 million years ago.</title>
        <authorList>
            <person name="Catania T."/>
        </authorList>
    </citation>
    <scope>NUCLEOTIDE SEQUENCE</scope>
    <source>
        <strain evidence="2">S-188037</strain>
    </source>
</reference>
<feature type="domain" description="F-box associated beta-propeller type 3" evidence="1">
    <location>
        <begin position="22"/>
        <end position="179"/>
    </location>
</feature>